<keyword evidence="3" id="KW-1185">Reference proteome</keyword>
<accession>A0A804K0N8</accession>
<dbReference type="AlphaFoldDB" id="A0A804K0N8"/>
<name>A0A804K0N8_MUSAM</name>
<dbReference type="EnsemblPlants" id="Ma07_t27880.1">
    <property type="protein sequence ID" value="Ma07_p27880.1"/>
    <property type="gene ID" value="Ma07_g27880"/>
</dbReference>
<organism evidence="2 3">
    <name type="scientific">Musa acuminata subsp. malaccensis</name>
    <name type="common">Wild banana</name>
    <name type="synonym">Musa malaccensis</name>
    <dbReference type="NCBI Taxonomy" id="214687"/>
    <lineage>
        <taxon>Eukaryota</taxon>
        <taxon>Viridiplantae</taxon>
        <taxon>Streptophyta</taxon>
        <taxon>Embryophyta</taxon>
        <taxon>Tracheophyta</taxon>
        <taxon>Spermatophyta</taxon>
        <taxon>Magnoliopsida</taxon>
        <taxon>Liliopsida</taxon>
        <taxon>Zingiberales</taxon>
        <taxon>Musaceae</taxon>
        <taxon>Musa</taxon>
    </lineage>
</organism>
<dbReference type="EMBL" id="HG996473">
    <property type="protein sequence ID" value="CAG1857973.1"/>
    <property type="molecule type" value="Genomic_DNA"/>
</dbReference>
<evidence type="ECO:0000313" key="1">
    <source>
        <dbReference type="EMBL" id="CAG1857973.1"/>
    </source>
</evidence>
<gene>
    <name evidence="1" type="ORF">GSMUA_26650.1</name>
</gene>
<sequence length="39" mass="4285">MLDSKGIKNASLTQFILLPWKHSCIKCLNNEVVPGVLSS</sequence>
<dbReference type="InParanoid" id="A0A804K0N8"/>
<proteinExistence type="predicted"/>
<evidence type="ECO:0000313" key="2">
    <source>
        <dbReference type="EnsemblPlants" id="Ma07_p27880.1"/>
    </source>
</evidence>
<protein>
    <submittedName>
        <fullName evidence="1">(wild Malaysian banana) hypothetical protein</fullName>
    </submittedName>
</protein>
<dbReference type="Gramene" id="Ma07_t27880.1">
    <property type="protein sequence ID" value="Ma07_p27880.1"/>
    <property type="gene ID" value="Ma07_g27880"/>
</dbReference>
<reference evidence="2" key="2">
    <citation type="submission" date="2021-05" db="UniProtKB">
        <authorList>
            <consortium name="EnsemblPlants"/>
        </authorList>
    </citation>
    <scope>IDENTIFICATION</scope>
    <source>
        <strain evidence="2">subsp. malaccensis</strain>
    </source>
</reference>
<reference evidence="1" key="1">
    <citation type="submission" date="2021-03" db="EMBL/GenBank/DDBJ databases">
        <authorList>
            <consortium name="Genoscope - CEA"/>
            <person name="William W."/>
        </authorList>
    </citation>
    <scope>NUCLEOTIDE SEQUENCE</scope>
    <source>
        <strain evidence="1">Doubled-haploid Pahang</strain>
    </source>
</reference>
<evidence type="ECO:0000313" key="3">
    <source>
        <dbReference type="Proteomes" id="UP000012960"/>
    </source>
</evidence>
<dbReference type="Proteomes" id="UP000012960">
    <property type="component" value="Unplaced"/>
</dbReference>